<comment type="caution">
    <text evidence="2">The sequence shown here is derived from an EMBL/GenBank/DDBJ whole genome shotgun (WGS) entry which is preliminary data.</text>
</comment>
<feature type="region of interest" description="Disordered" evidence="1">
    <location>
        <begin position="216"/>
        <end position="237"/>
    </location>
</feature>
<dbReference type="Gramene" id="TVU32253">
    <property type="protein sequence ID" value="TVU32253"/>
    <property type="gene ID" value="EJB05_23977"/>
</dbReference>
<keyword evidence="3" id="KW-1185">Reference proteome</keyword>
<feature type="non-terminal residue" evidence="2">
    <location>
        <position position="1"/>
    </location>
</feature>
<dbReference type="EMBL" id="RWGY01000011">
    <property type="protein sequence ID" value="TVU32253.1"/>
    <property type="molecule type" value="Genomic_DNA"/>
</dbReference>
<evidence type="ECO:0000313" key="2">
    <source>
        <dbReference type="EMBL" id="TVU32253.1"/>
    </source>
</evidence>
<gene>
    <name evidence="2" type="ORF">EJB05_23977</name>
</gene>
<sequence length="563" mass="60164">EDGWSNVEQLQSQAAAGRTQEEEQAVPPQGRGCGVERRAPDLMPVIDLRCTSSVNRQAGGIDGRGCGRAQVPQSQGDETLAGKDAMGITPWSCPGNATGMGAPIPGIGAPPPPKPAVMRQVIRRDVDQFMPQPAVRQQLAANGMQQRLGTTPRPGPPGVPPPLPQAQCLNSAANQCGEASRGINFTHRHDASPSNLHGYACSAECHCAYRAGGSDGAGRGRAPVQQSQGDETLAGKDAMGITGPFSCPGNAAGMGACPDCPSFPNLACRICANVTAELGIGPLEQNPQRELELRQHVNLNIVNLPQPHDDAPMVTVPGWDVTQQYIDGLMLFLFGPLVESTISSYCARAEGSTGVAPPREARTAYVLLPGGYQQYIQGHLHGLAAQAHGILSGSQLETTITVDQSNRGIIRESISRFTQPGRPMEPMCNRCTGPADFVVACCNLQLCAYCLQIMYPTKHGCSTAIGSLCQGKGAIGVIDIAREILTIDKNGRFCCNAMVVIVEETMVRPCMRDVFVFRRMDVLSDIMSRDRGRSAESTEIYHMSHNGSLNLVHIFPRRLPFLP</sequence>
<organism evidence="2 3">
    <name type="scientific">Eragrostis curvula</name>
    <name type="common">weeping love grass</name>
    <dbReference type="NCBI Taxonomy" id="38414"/>
    <lineage>
        <taxon>Eukaryota</taxon>
        <taxon>Viridiplantae</taxon>
        <taxon>Streptophyta</taxon>
        <taxon>Embryophyta</taxon>
        <taxon>Tracheophyta</taxon>
        <taxon>Spermatophyta</taxon>
        <taxon>Magnoliopsida</taxon>
        <taxon>Liliopsida</taxon>
        <taxon>Poales</taxon>
        <taxon>Poaceae</taxon>
        <taxon>PACMAD clade</taxon>
        <taxon>Chloridoideae</taxon>
        <taxon>Eragrostideae</taxon>
        <taxon>Eragrostidinae</taxon>
        <taxon>Eragrostis</taxon>
    </lineage>
</organism>
<feature type="region of interest" description="Disordered" evidence="1">
    <location>
        <begin position="58"/>
        <end position="86"/>
    </location>
</feature>
<dbReference type="AlphaFoldDB" id="A0A5J9V899"/>
<feature type="compositionally biased region" description="Pro residues" evidence="1">
    <location>
        <begin position="153"/>
        <end position="164"/>
    </location>
</feature>
<name>A0A5J9V899_9POAL</name>
<feature type="compositionally biased region" description="Polar residues" evidence="1">
    <location>
        <begin position="1"/>
        <end position="14"/>
    </location>
</feature>
<feature type="region of interest" description="Disordered" evidence="1">
    <location>
        <begin position="146"/>
        <end position="168"/>
    </location>
</feature>
<feature type="region of interest" description="Disordered" evidence="1">
    <location>
        <begin position="1"/>
        <end position="38"/>
    </location>
</feature>
<protein>
    <submittedName>
        <fullName evidence="2">Uncharacterized protein</fullName>
    </submittedName>
</protein>
<proteinExistence type="predicted"/>
<evidence type="ECO:0000313" key="3">
    <source>
        <dbReference type="Proteomes" id="UP000324897"/>
    </source>
</evidence>
<accession>A0A5J9V899</accession>
<evidence type="ECO:0000256" key="1">
    <source>
        <dbReference type="SAM" id="MobiDB-lite"/>
    </source>
</evidence>
<dbReference type="Proteomes" id="UP000324897">
    <property type="component" value="Chromosome 1"/>
</dbReference>
<reference evidence="2 3" key="1">
    <citation type="journal article" date="2019" name="Sci. Rep.">
        <title>A high-quality genome of Eragrostis curvula grass provides insights into Poaceae evolution and supports new strategies to enhance forage quality.</title>
        <authorList>
            <person name="Carballo J."/>
            <person name="Santos B.A.C.M."/>
            <person name="Zappacosta D."/>
            <person name="Garbus I."/>
            <person name="Selva J.P."/>
            <person name="Gallo C.A."/>
            <person name="Diaz A."/>
            <person name="Albertini E."/>
            <person name="Caccamo M."/>
            <person name="Echenique V."/>
        </authorList>
    </citation>
    <scope>NUCLEOTIDE SEQUENCE [LARGE SCALE GENOMIC DNA]</scope>
    <source>
        <strain evidence="3">cv. Victoria</strain>
        <tissue evidence="2">Leaf</tissue>
    </source>
</reference>